<feature type="transmembrane region" description="Helical" evidence="7">
    <location>
        <begin position="272"/>
        <end position="290"/>
    </location>
</feature>
<gene>
    <name evidence="9" type="ORF">A1O9_10722</name>
</gene>
<evidence type="ECO:0000256" key="1">
    <source>
        <dbReference type="ARBA" id="ARBA00004141"/>
    </source>
</evidence>
<dbReference type="VEuPathDB" id="FungiDB:A1O9_10722"/>
<feature type="region of interest" description="Disordered" evidence="6">
    <location>
        <begin position="358"/>
        <end position="378"/>
    </location>
</feature>
<feature type="domain" description="Rhodopsin" evidence="8">
    <location>
        <begin position="47"/>
        <end position="291"/>
    </location>
</feature>
<comment type="similarity">
    <text evidence="5">Belongs to the SAT4 family.</text>
</comment>
<evidence type="ECO:0000313" key="9">
    <source>
        <dbReference type="EMBL" id="KEF53274.1"/>
    </source>
</evidence>
<dbReference type="PANTHER" id="PTHR33048">
    <property type="entry name" value="PTH11-LIKE INTEGRAL MEMBRANE PROTEIN (AFU_ORTHOLOGUE AFUA_5G11245)"/>
    <property type="match status" value="1"/>
</dbReference>
<organism evidence="9 10">
    <name type="scientific">Exophiala aquamarina CBS 119918</name>
    <dbReference type="NCBI Taxonomy" id="1182545"/>
    <lineage>
        <taxon>Eukaryota</taxon>
        <taxon>Fungi</taxon>
        <taxon>Dikarya</taxon>
        <taxon>Ascomycota</taxon>
        <taxon>Pezizomycotina</taxon>
        <taxon>Eurotiomycetes</taxon>
        <taxon>Chaetothyriomycetidae</taxon>
        <taxon>Chaetothyriales</taxon>
        <taxon>Herpotrichiellaceae</taxon>
        <taxon>Exophiala</taxon>
    </lineage>
</organism>
<proteinExistence type="inferred from homology"/>
<protein>
    <recommendedName>
        <fullName evidence="8">Rhodopsin domain-containing protein</fullName>
    </recommendedName>
</protein>
<dbReference type="AlphaFoldDB" id="A0A072NZK6"/>
<comment type="subcellular location">
    <subcellularLocation>
        <location evidence="1">Membrane</location>
        <topology evidence="1">Multi-pass membrane protein</topology>
    </subcellularLocation>
</comment>
<evidence type="ECO:0000259" key="8">
    <source>
        <dbReference type="Pfam" id="PF20684"/>
    </source>
</evidence>
<evidence type="ECO:0000256" key="2">
    <source>
        <dbReference type="ARBA" id="ARBA00022692"/>
    </source>
</evidence>
<keyword evidence="4 7" id="KW-0472">Membrane</keyword>
<sequence>MVITGLLSLSERQAASASPEYKDESYAGNLLAIHGTFCGVALLSVILRLYVRVFMLKSVGIDDYLMVAAAVLSIAVVVCFCGENAAGGLGRHPALVSPEDFSNFMHWRYFHSLIIMVGISLVKISIACFLRRFVPNKNYQRFLLGSIVFLVAFTLSCAGTLIFNCGLKPSANWNFALRATGEAKCFSDTTFTNIGIFNSSVNIATDVLFAVLPIPIIWRLQTNLRTRLTLIFILSLGLFACVSSIVKTVIQAGVLSDPDWTYRDSFFMWNNIEFNIGILAATLPTLRPLFAKILGVTQKFTSGGSRSRPTHYGGGYDADGLAYHKHASTNPTSRATRSKDYYQFGSRHSTELADLQRGASTHAFSRDPNKTPGVTSTVTVGDNDSDKIMLNEPDFHAVGDDKHWESPASPPRGGITKTTTVNISTYN</sequence>
<evidence type="ECO:0000256" key="3">
    <source>
        <dbReference type="ARBA" id="ARBA00022989"/>
    </source>
</evidence>
<evidence type="ECO:0000313" key="10">
    <source>
        <dbReference type="Proteomes" id="UP000027920"/>
    </source>
</evidence>
<keyword evidence="10" id="KW-1185">Reference proteome</keyword>
<keyword evidence="3 7" id="KW-1133">Transmembrane helix</keyword>
<feature type="region of interest" description="Disordered" evidence="6">
    <location>
        <begin position="397"/>
        <end position="427"/>
    </location>
</feature>
<dbReference type="HOGENOM" id="CLU_028200_3_5_1"/>
<feature type="transmembrane region" description="Helical" evidence="7">
    <location>
        <begin position="196"/>
        <end position="218"/>
    </location>
</feature>
<dbReference type="PANTHER" id="PTHR33048:SF167">
    <property type="entry name" value="INTEGRAL MEMBRANE PROTEIN"/>
    <property type="match status" value="1"/>
</dbReference>
<feature type="transmembrane region" description="Helical" evidence="7">
    <location>
        <begin position="142"/>
        <end position="163"/>
    </location>
</feature>
<feature type="transmembrane region" description="Helical" evidence="7">
    <location>
        <begin position="63"/>
        <end position="89"/>
    </location>
</feature>
<accession>A0A072NZK6</accession>
<dbReference type="GO" id="GO:0016020">
    <property type="term" value="C:membrane"/>
    <property type="evidence" value="ECO:0007669"/>
    <property type="project" value="UniProtKB-SubCell"/>
</dbReference>
<dbReference type="InterPro" id="IPR052337">
    <property type="entry name" value="SAT4-like"/>
</dbReference>
<dbReference type="GeneID" id="25285626"/>
<feature type="transmembrane region" description="Helical" evidence="7">
    <location>
        <begin position="230"/>
        <end position="252"/>
    </location>
</feature>
<reference evidence="9 10" key="1">
    <citation type="submission" date="2013-03" db="EMBL/GenBank/DDBJ databases">
        <title>The Genome Sequence of Exophiala aquamarina CBS 119918.</title>
        <authorList>
            <consortium name="The Broad Institute Genomics Platform"/>
            <person name="Cuomo C."/>
            <person name="de Hoog S."/>
            <person name="Gorbushina A."/>
            <person name="Walker B."/>
            <person name="Young S.K."/>
            <person name="Zeng Q."/>
            <person name="Gargeya S."/>
            <person name="Fitzgerald M."/>
            <person name="Haas B."/>
            <person name="Abouelleil A."/>
            <person name="Allen A.W."/>
            <person name="Alvarado L."/>
            <person name="Arachchi H.M."/>
            <person name="Berlin A.M."/>
            <person name="Chapman S.B."/>
            <person name="Gainer-Dewar J."/>
            <person name="Goldberg J."/>
            <person name="Griggs A."/>
            <person name="Gujja S."/>
            <person name="Hansen M."/>
            <person name="Howarth C."/>
            <person name="Imamovic A."/>
            <person name="Ireland A."/>
            <person name="Larimer J."/>
            <person name="McCowan C."/>
            <person name="Murphy C."/>
            <person name="Pearson M."/>
            <person name="Poon T.W."/>
            <person name="Priest M."/>
            <person name="Roberts A."/>
            <person name="Saif S."/>
            <person name="Shea T."/>
            <person name="Sisk P."/>
            <person name="Sykes S."/>
            <person name="Wortman J."/>
            <person name="Nusbaum C."/>
            <person name="Birren B."/>
        </authorList>
    </citation>
    <scope>NUCLEOTIDE SEQUENCE [LARGE SCALE GENOMIC DNA]</scope>
    <source>
        <strain evidence="9 10">CBS 119918</strain>
    </source>
</reference>
<dbReference type="Proteomes" id="UP000027920">
    <property type="component" value="Unassembled WGS sequence"/>
</dbReference>
<dbReference type="OrthoDB" id="4112131at2759"/>
<dbReference type="EMBL" id="AMGV01000014">
    <property type="protein sequence ID" value="KEF53274.1"/>
    <property type="molecule type" value="Genomic_DNA"/>
</dbReference>
<dbReference type="InterPro" id="IPR049326">
    <property type="entry name" value="Rhodopsin_dom_fungi"/>
</dbReference>
<evidence type="ECO:0000256" key="4">
    <source>
        <dbReference type="ARBA" id="ARBA00023136"/>
    </source>
</evidence>
<evidence type="ECO:0000256" key="7">
    <source>
        <dbReference type="SAM" id="Phobius"/>
    </source>
</evidence>
<feature type="transmembrane region" description="Helical" evidence="7">
    <location>
        <begin position="30"/>
        <end position="51"/>
    </location>
</feature>
<name>A0A072NZK6_9EURO</name>
<feature type="compositionally biased region" description="Polar residues" evidence="6">
    <location>
        <begin position="416"/>
        <end position="427"/>
    </location>
</feature>
<dbReference type="Pfam" id="PF20684">
    <property type="entry name" value="Fung_rhodopsin"/>
    <property type="match status" value="1"/>
</dbReference>
<dbReference type="RefSeq" id="XP_013255864.1">
    <property type="nucleotide sequence ID" value="XM_013400410.1"/>
</dbReference>
<comment type="caution">
    <text evidence="9">The sequence shown here is derived from an EMBL/GenBank/DDBJ whole genome shotgun (WGS) entry which is preliminary data.</text>
</comment>
<keyword evidence="2 7" id="KW-0812">Transmembrane</keyword>
<feature type="transmembrane region" description="Helical" evidence="7">
    <location>
        <begin position="109"/>
        <end position="130"/>
    </location>
</feature>
<evidence type="ECO:0000256" key="5">
    <source>
        <dbReference type="ARBA" id="ARBA00038359"/>
    </source>
</evidence>
<evidence type="ECO:0000256" key="6">
    <source>
        <dbReference type="SAM" id="MobiDB-lite"/>
    </source>
</evidence>